<proteinExistence type="predicted"/>
<dbReference type="AlphaFoldDB" id="A0AAV4SNY0"/>
<evidence type="ECO:0000313" key="1">
    <source>
        <dbReference type="EMBL" id="GIY34571.1"/>
    </source>
</evidence>
<sequence length="86" mass="9713">MKLTERNAVSESGLKCLEGIENVLTDERNGLLSLVTEELVRCIGRKVCSHRRFLIGDETSICYEAPKIKQQSLELRHTGFPKPKKA</sequence>
<gene>
    <name evidence="1" type="ORF">CEXT_292341</name>
</gene>
<dbReference type="EMBL" id="BPLR01009784">
    <property type="protein sequence ID" value="GIY34571.1"/>
    <property type="molecule type" value="Genomic_DNA"/>
</dbReference>
<keyword evidence="2" id="KW-1185">Reference proteome</keyword>
<protein>
    <submittedName>
        <fullName evidence="1">Uncharacterized protein</fullName>
    </submittedName>
</protein>
<accession>A0AAV4SNY0</accession>
<reference evidence="1 2" key="1">
    <citation type="submission" date="2021-06" db="EMBL/GenBank/DDBJ databases">
        <title>Caerostris extrusa draft genome.</title>
        <authorList>
            <person name="Kono N."/>
            <person name="Arakawa K."/>
        </authorList>
    </citation>
    <scope>NUCLEOTIDE SEQUENCE [LARGE SCALE GENOMIC DNA]</scope>
</reference>
<name>A0AAV4SNY0_CAEEX</name>
<comment type="caution">
    <text evidence="1">The sequence shown here is derived from an EMBL/GenBank/DDBJ whole genome shotgun (WGS) entry which is preliminary data.</text>
</comment>
<dbReference type="Proteomes" id="UP001054945">
    <property type="component" value="Unassembled WGS sequence"/>
</dbReference>
<organism evidence="1 2">
    <name type="scientific">Caerostris extrusa</name>
    <name type="common">Bark spider</name>
    <name type="synonym">Caerostris bankana</name>
    <dbReference type="NCBI Taxonomy" id="172846"/>
    <lineage>
        <taxon>Eukaryota</taxon>
        <taxon>Metazoa</taxon>
        <taxon>Ecdysozoa</taxon>
        <taxon>Arthropoda</taxon>
        <taxon>Chelicerata</taxon>
        <taxon>Arachnida</taxon>
        <taxon>Araneae</taxon>
        <taxon>Araneomorphae</taxon>
        <taxon>Entelegynae</taxon>
        <taxon>Araneoidea</taxon>
        <taxon>Araneidae</taxon>
        <taxon>Caerostris</taxon>
    </lineage>
</organism>
<evidence type="ECO:0000313" key="2">
    <source>
        <dbReference type="Proteomes" id="UP001054945"/>
    </source>
</evidence>